<sequence>MSEIVLFHRKKSGLTRNQLADLSGVGKTAIYDIEKGKETIRFSTLQKVLKTLNIRIVFTSPLMEALNEKS</sequence>
<dbReference type="EMBL" id="JACNIG010000273">
    <property type="protein sequence ID" value="MBC8433142.1"/>
    <property type="molecule type" value="Genomic_DNA"/>
</dbReference>
<dbReference type="SUPFAM" id="SSF47413">
    <property type="entry name" value="lambda repressor-like DNA-binding domains"/>
    <property type="match status" value="1"/>
</dbReference>
<reference evidence="2 3" key="1">
    <citation type="submission" date="2020-08" db="EMBL/GenBank/DDBJ databases">
        <title>Bridging the membrane lipid divide: bacteria of the FCB group superphylum have the potential to synthesize archaeal ether lipids.</title>
        <authorList>
            <person name="Villanueva L."/>
            <person name="Von Meijenfeldt F.A.B."/>
            <person name="Westbye A.B."/>
            <person name="Yadav S."/>
            <person name="Hopmans E.C."/>
            <person name="Dutilh B.E."/>
            <person name="Sinninghe Damste J.S."/>
        </authorList>
    </citation>
    <scope>NUCLEOTIDE SEQUENCE [LARGE SCALE GENOMIC DNA]</scope>
    <source>
        <strain evidence="2">NIOZ-UU17</strain>
    </source>
</reference>
<accession>A0A8J6P441</accession>
<organism evidence="2 3">
    <name type="scientific">Candidatus Desulfatibia vada</name>
    <dbReference type="NCBI Taxonomy" id="2841696"/>
    <lineage>
        <taxon>Bacteria</taxon>
        <taxon>Pseudomonadati</taxon>
        <taxon>Thermodesulfobacteriota</taxon>
        <taxon>Desulfobacteria</taxon>
        <taxon>Desulfobacterales</taxon>
        <taxon>Desulfobacterales incertae sedis</taxon>
        <taxon>Candidatus Desulfatibia</taxon>
    </lineage>
</organism>
<dbReference type="InterPro" id="IPR010982">
    <property type="entry name" value="Lambda_DNA-bd_dom_sf"/>
</dbReference>
<dbReference type="InterPro" id="IPR001387">
    <property type="entry name" value="Cro/C1-type_HTH"/>
</dbReference>
<dbReference type="SMART" id="SM00530">
    <property type="entry name" value="HTH_XRE"/>
    <property type="match status" value="1"/>
</dbReference>
<gene>
    <name evidence="2" type="ORF">H8D96_14635</name>
</gene>
<dbReference type="AlphaFoldDB" id="A0A8J6P441"/>
<dbReference type="PROSITE" id="PS50943">
    <property type="entry name" value="HTH_CROC1"/>
    <property type="match status" value="1"/>
</dbReference>
<dbReference type="Proteomes" id="UP000605201">
    <property type="component" value="Unassembled WGS sequence"/>
</dbReference>
<name>A0A8J6P441_9BACT</name>
<evidence type="ECO:0000259" key="1">
    <source>
        <dbReference type="PROSITE" id="PS50943"/>
    </source>
</evidence>
<protein>
    <submittedName>
        <fullName evidence="2">Helix-turn-helix transcriptional regulator</fullName>
    </submittedName>
</protein>
<evidence type="ECO:0000313" key="3">
    <source>
        <dbReference type="Proteomes" id="UP000605201"/>
    </source>
</evidence>
<comment type="caution">
    <text evidence="2">The sequence shown here is derived from an EMBL/GenBank/DDBJ whole genome shotgun (WGS) entry which is preliminary data.</text>
</comment>
<dbReference type="GO" id="GO:0003677">
    <property type="term" value="F:DNA binding"/>
    <property type="evidence" value="ECO:0007669"/>
    <property type="project" value="InterPro"/>
</dbReference>
<proteinExistence type="predicted"/>
<dbReference type="CDD" id="cd00093">
    <property type="entry name" value="HTH_XRE"/>
    <property type="match status" value="1"/>
</dbReference>
<feature type="domain" description="HTH cro/C1-type" evidence="1">
    <location>
        <begin position="9"/>
        <end position="59"/>
    </location>
</feature>
<dbReference type="Gene3D" id="1.10.260.40">
    <property type="entry name" value="lambda repressor-like DNA-binding domains"/>
    <property type="match status" value="1"/>
</dbReference>
<dbReference type="Pfam" id="PF01381">
    <property type="entry name" value="HTH_3"/>
    <property type="match status" value="1"/>
</dbReference>
<evidence type="ECO:0000313" key="2">
    <source>
        <dbReference type="EMBL" id="MBC8433142.1"/>
    </source>
</evidence>